<evidence type="ECO:0000313" key="2">
    <source>
        <dbReference type="EMBL" id="MFE4105953.1"/>
    </source>
</evidence>
<sequence>MESIPSFLILTIVTPCLAIAMVVTEFFLSNPTRYKANWKTLRRNYLPLVTLTGLISGTILGLLNWQLLSSSGSSIQVRLLSWGSIGLFTGLAESLSWSFRSVEGSGKSARNRIIQSVILGSVAGLVAATLYESLRQYLGIYQEPFGFIGLGLLLGCVLSFTSRPSYQVALRAGQGFEKIDFESDLVPQLSHKKFSSSVFNFVPLVDNRDNLVRIEEGLSIKLPAIVSKNHPIIVGSRSDADIFIPDVAPTCASLWREQSGVKLRCEFTKAVRIQQQQMRVGDIVMLRHNQILSFYHETNPAEFYRFIFYDRLLDPQA</sequence>
<feature type="transmembrane region" description="Helical" evidence="1">
    <location>
        <begin position="79"/>
        <end position="99"/>
    </location>
</feature>
<keyword evidence="1" id="KW-1133">Transmembrane helix</keyword>
<dbReference type="EMBL" id="JBHZOL010000044">
    <property type="protein sequence ID" value="MFE4105953.1"/>
    <property type="molecule type" value="Genomic_DNA"/>
</dbReference>
<feature type="transmembrane region" description="Helical" evidence="1">
    <location>
        <begin position="111"/>
        <end position="131"/>
    </location>
</feature>
<feature type="transmembrane region" description="Helical" evidence="1">
    <location>
        <begin position="143"/>
        <end position="161"/>
    </location>
</feature>
<reference evidence="2 3" key="1">
    <citation type="submission" date="2024-10" db="EMBL/GenBank/DDBJ databases">
        <authorList>
            <person name="Ratan Roy A."/>
            <person name="Morales Sandoval P.H."/>
            <person name="De Los Santos Villalobos S."/>
            <person name="Chakraborty S."/>
            <person name="Mukherjee J."/>
        </authorList>
    </citation>
    <scope>NUCLEOTIDE SEQUENCE [LARGE SCALE GENOMIC DNA]</scope>
    <source>
        <strain evidence="2 3">S1</strain>
    </source>
</reference>
<evidence type="ECO:0000256" key="1">
    <source>
        <dbReference type="SAM" id="Phobius"/>
    </source>
</evidence>
<organism evidence="2 3">
    <name type="scientific">Almyronema epifaneia S1</name>
    <dbReference type="NCBI Taxonomy" id="2991925"/>
    <lineage>
        <taxon>Bacteria</taxon>
        <taxon>Bacillati</taxon>
        <taxon>Cyanobacteriota</taxon>
        <taxon>Cyanophyceae</taxon>
        <taxon>Nodosilineales</taxon>
        <taxon>Nodosilineaceae</taxon>
        <taxon>Almyronema</taxon>
        <taxon>Almyronema epifaneia</taxon>
    </lineage>
</organism>
<evidence type="ECO:0000313" key="3">
    <source>
        <dbReference type="Proteomes" id="UP001600165"/>
    </source>
</evidence>
<dbReference type="Proteomes" id="UP001600165">
    <property type="component" value="Unassembled WGS sequence"/>
</dbReference>
<feature type="transmembrane region" description="Helical" evidence="1">
    <location>
        <begin position="6"/>
        <end position="28"/>
    </location>
</feature>
<feature type="transmembrane region" description="Helical" evidence="1">
    <location>
        <begin position="48"/>
        <end position="67"/>
    </location>
</feature>
<keyword evidence="1" id="KW-0812">Transmembrane</keyword>
<proteinExistence type="predicted"/>
<keyword evidence="1" id="KW-0472">Membrane</keyword>
<keyword evidence="3" id="KW-1185">Reference proteome</keyword>
<gene>
    <name evidence="2" type="ORF">ACFVKH_06680</name>
</gene>
<comment type="caution">
    <text evidence="2">The sequence shown here is derived from an EMBL/GenBank/DDBJ whole genome shotgun (WGS) entry which is preliminary data.</text>
</comment>
<protein>
    <submittedName>
        <fullName evidence="2">Uncharacterized protein</fullName>
    </submittedName>
</protein>
<name>A0ABW6ICP7_9CYAN</name>
<accession>A0ABW6ICP7</accession>